<evidence type="ECO:0000256" key="3">
    <source>
        <dbReference type="ARBA" id="ARBA00022840"/>
    </source>
</evidence>
<dbReference type="GO" id="GO:0005524">
    <property type="term" value="F:ATP binding"/>
    <property type="evidence" value="ECO:0007669"/>
    <property type="project" value="UniProtKB-KW"/>
</dbReference>
<evidence type="ECO:0000256" key="2">
    <source>
        <dbReference type="ARBA" id="ARBA00022741"/>
    </source>
</evidence>
<name>A0A1J5T9D9_9ARCH</name>
<dbReference type="STRING" id="1888995.BD935_02400"/>
<organism evidence="5 6">
    <name type="scientific">Marine Group III euryarchaeote CG-Epi1</name>
    <dbReference type="NCBI Taxonomy" id="1888995"/>
    <lineage>
        <taxon>Archaea</taxon>
        <taxon>Methanobacteriati</taxon>
        <taxon>Thermoplasmatota</taxon>
        <taxon>Thermoplasmata</taxon>
        <taxon>Candidatus Thermoprofundales</taxon>
    </lineage>
</organism>
<proteinExistence type="predicted"/>
<gene>
    <name evidence="5" type="ORF">BD935_02400</name>
</gene>
<keyword evidence="2" id="KW-0547">Nucleotide-binding</keyword>
<comment type="caution">
    <text evidence="5">The sequence shown here is derived from an EMBL/GenBank/DDBJ whole genome shotgun (WGS) entry which is preliminary data.</text>
</comment>
<evidence type="ECO:0000313" key="6">
    <source>
        <dbReference type="Proteomes" id="UP000183080"/>
    </source>
</evidence>
<dbReference type="InterPro" id="IPR013815">
    <property type="entry name" value="ATP_grasp_subdomain_1"/>
</dbReference>
<evidence type="ECO:0000256" key="1">
    <source>
        <dbReference type="ARBA" id="ARBA00022598"/>
    </source>
</evidence>
<dbReference type="Gene3D" id="3.30.1490.20">
    <property type="entry name" value="ATP-grasp fold, A domain"/>
    <property type="match status" value="1"/>
</dbReference>
<evidence type="ECO:0000259" key="4">
    <source>
        <dbReference type="Pfam" id="PF21360"/>
    </source>
</evidence>
<accession>A0A1J5T9D9</accession>
<dbReference type="Pfam" id="PF15632">
    <property type="entry name" value="ATPgrasp_Ter"/>
    <property type="match status" value="1"/>
</dbReference>
<dbReference type="InterPro" id="IPR052032">
    <property type="entry name" value="ATP-dep_AA_Ligase"/>
</dbReference>
<keyword evidence="3" id="KW-0067">ATP-binding</keyword>
<protein>
    <recommendedName>
        <fullName evidence="4">PylC N-terminal domain-containing protein</fullName>
    </recommendedName>
</protein>
<dbReference type="PANTHER" id="PTHR43585">
    <property type="entry name" value="FUMIPYRROLE BIOSYNTHESIS PROTEIN C"/>
    <property type="match status" value="1"/>
</dbReference>
<dbReference type="GO" id="GO:0016874">
    <property type="term" value="F:ligase activity"/>
    <property type="evidence" value="ECO:0007669"/>
    <property type="project" value="UniProtKB-KW"/>
</dbReference>
<dbReference type="Gene3D" id="3.40.50.20">
    <property type="match status" value="1"/>
</dbReference>
<dbReference type="AlphaFoldDB" id="A0A1J5T9D9"/>
<evidence type="ECO:0000313" key="5">
    <source>
        <dbReference type="EMBL" id="OIR17519.1"/>
    </source>
</evidence>
<dbReference type="EMBL" id="MIZA01000022">
    <property type="protein sequence ID" value="OIR17519.1"/>
    <property type="molecule type" value="Genomic_DNA"/>
</dbReference>
<dbReference type="Proteomes" id="UP000183080">
    <property type="component" value="Unassembled WGS sequence"/>
</dbReference>
<dbReference type="InterPro" id="IPR048764">
    <property type="entry name" value="PylC_N"/>
</dbReference>
<dbReference type="Gene3D" id="3.30.470.20">
    <property type="entry name" value="ATP-grasp fold, B domain"/>
    <property type="match status" value="1"/>
</dbReference>
<sequence>MGTSREKNARSIRRIIERGRTMRVLLTGVGCPGAHALISNLKLQDESIFILGTNANEQAIGRWLCDDFAVVPWAYEENYIDSIIDLVRKNNIDIVFPQTSWEMFHLSKASKEIEKYCRLLASKHELVAICENKYLMYKHFEGKIDVPQFYLVKTMAELVKAAEKLGYPEKDVVFKPPEGKGARGVRVLTEKSDRYDLLFNGRPFAKYISIDELKSTVGKNEIPELMVMEYLEGVELKIDPVLKNGEMLTCSVKNRLNFASGLAMGFEMIDDNEAINYARSLLKHLPMDYCIDISTRGGVLMEINPRVSTYIYSKNYCAPYLALKLAMEEMSADEVKDYQTKLPIGKKMFRYYGQIDY</sequence>
<feature type="domain" description="PylC N-terminal" evidence="4">
    <location>
        <begin position="37"/>
        <end position="115"/>
    </location>
</feature>
<dbReference type="SUPFAM" id="SSF56059">
    <property type="entry name" value="Glutathione synthetase ATP-binding domain-like"/>
    <property type="match status" value="1"/>
</dbReference>
<dbReference type="Pfam" id="PF21360">
    <property type="entry name" value="PylC-like_N"/>
    <property type="match status" value="1"/>
</dbReference>
<keyword evidence="1" id="KW-0436">Ligase</keyword>
<dbReference type="PANTHER" id="PTHR43585:SF2">
    <property type="entry name" value="ATP-GRASP ENZYME FSQD"/>
    <property type="match status" value="1"/>
</dbReference>
<reference evidence="5 6" key="1">
    <citation type="submission" date="2016-08" db="EMBL/GenBank/DDBJ databases">
        <title>New Insights into Marine Group III Euryarchaeota, from dark to light.</title>
        <authorList>
            <person name="Haro-Moreno J.M."/>
            <person name="Rodriguez-Valera F."/>
            <person name="Lopez-Garcia P."/>
            <person name="Moreira D."/>
            <person name="Martin-Cuadrado A.B."/>
        </authorList>
    </citation>
    <scope>NUCLEOTIDE SEQUENCE [LARGE SCALE GENOMIC DNA]</scope>
    <source>
        <strain evidence="5">CG-Epi1</strain>
    </source>
</reference>